<gene>
    <name evidence="1" type="ORF">CEXT_427961</name>
</gene>
<name>A0AAV4Y4N7_CAEEX</name>
<evidence type="ECO:0000313" key="1">
    <source>
        <dbReference type="EMBL" id="GIZ01469.1"/>
    </source>
</evidence>
<evidence type="ECO:0000313" key="2">
    <source>
        <dbReference type="Proteomes" id="UP001054945"/>
    </source>
</evidence>
<dbReference type="Proteomes" id="UP001054945">
    <property type="component" value="Unassembled WGS sequence"/>
</dbReference>
<comment type="caution">
    <text evidence="1">The sequence shown here is derived from an EMBL/GenBank/DDBJ whole genome shotgun (WGS) entry which is preliminary data.</text>
</comment>
<accession>A0AAV4Y4N7</accession>
<proteinExistence type="predicted"/>
<dbReference type="EMBL" id="BPLR01001308">
    <property type="protein sequence ID" value="GIZ01469.1"/>
    <property type="molecule type" value="Genomic_DNA"/>
</dbReference>
<keyword evidence="2" id="KW-1185">Reference proteome</keyword>
<organism evidence="1 2">
    <name type="scientific">Caerostris extrusa</name>
    <name type="common">Bark spider</name>
    <name type="synonym">Caerostris bankana</name>
    <dbReference type="NCBI Taxonomy" id="172846"/>
    <lineage>
        <taxon>Eukaryota</taxon>
        <taxon>Metazoa</taxon>
        <taxon>Ecdysozoa</taxon>
        <taxon>Arthropoda</taxon>
        <taxon>Chelicerata</taxon>
        <taxon>Arachnida</taxon>
        <taxon>Araneae</taxon>
        <taxon>Araneomorphae</taxon>
        <taxon>Entelegynae</taxon>
        <taxon>Araneoidea</taxon>
        <taxon>Araneidae</taxon>
        <taxon>Caerostris</taxon>
    </lineage>
</organism>
<protein>
    <submittedName>
        <fullName evidence="1">Uncharacterized protein</fullName>
    </submittedName>
</protein>
<sequence length="73" mass="8676">MTLIKKKAHVRYFFPMKYILEDAKWRKLISSKCEFHTNGQDGIENLSVMAPVTNDFLRRELKEYGSTKMLSYQ</sequence>
<reference evidence="1 2" key="1">
    <citation type="submission" date="2021-06" db="EMBL/GenBank/DDBJ databases">
        <title>Caerostris extrusa draft genome.</title>
        <authorList>
            <person name="Kono N."/>
            <person name="Arakawa K."/>
        </authorList>
    </citation>
    <scope>NUCLEOTIDE SEQUENCE [LARGE SCALE GENOMIC DNA]</scope>
</reference>
<dbReference type="AlphaFoldDB" id="A0AAV4Y4N7"/>